<protein>
    <submittedName>
        <fullName evidence="2">Uncharacterized protein</fullName>
    </submittedName>
</protein>
<keyword evidence="1" id="KW-1133">Transmembrane helix</keyword>
<keyword evidence="1" id="KW-0812">Transmembrane</keyword>
<keyword evidence="3" id="KW-1185">Reference proteome</keyword>
<keyword evidence="1" id="KW-0472">Membrane</keyword>
<accession>G0QJC8</accession>
<evidence type="ECO:0000313" key="2">
    <source>
        <dbReference type="EMBL" id="EGR34668.1"/>
    </source>
</evidence>
<evidence type="ECO:0000313" key="3">
    <source>
        <dbReference type="Proteomes" id="UP000008983"/>
    </source>
</evidence>
<sequence>MLQINKKLLFNFIIFPFFFYFFFKKFIHYNIYLRILSIYQKNKKKSIYKFFNKIINISMFQMFICIKNYFLQFAKFILNKKLRSSIINIKNRINKPIINNRIYLLYLILIFFLFISRIYKNIINNAQNITYGFNNSLKVYIFWQTHSFSQNIKILFYIFRSSFFLYNTVQFCSYQIATQFGQS</sequence>
<proteinExistence type="predicted"/>
<evidence type="ECO:0000256" key="1">
    <source>
        <dbReference type="SAM" id="Phobius"/>
    </source>
</evidence>
<dbReference type="AlphaFoldDB" id="G0QJC8"/>
<dbReference type="EMBL" id="GL983058">
    <property type="protein sequence ID" value="EGR34668.1"/>
    <property type="molecule type" value="Genomic_DNA"/>
</dbReference>
<dbReference type="InParanoid" id="G0QJC8"/>
<organism evidence="2 3">
    <name type="scientific">Ichthyophthirius multifiliis</name>
    <name type="common">White spot disease agent</name>
    <name type="synonym">Ich</name>
    <dbReference type="NCBI Taxonomy" id="5932"/>
    <lineage>
        <taxon>Eukaryota</taxon>
        <taxon>Sar</taxon>
        <taxon>Alveolata</taxon>
        <taxon>Ciliophora</taxon>
        <taxon>Intramacronucleata</taxon>
        <taxon>Oligohymenophorea</taxon>
        <taxon>Hymenostomatida</taxon>
        <taxon>Ophryoglenina</taxon>
        <taxon>Ichthyophthirius</taxon>
    </lineage>
</organism>
<name>G0QJC8_ICHMU</name>
<gene>
    <name evidence="2" type="ORF">IMG5_004160</name>
</gene>
<dbReference type="Proteomes" id="UP000008983">
    <property type="component" value="Unassembled WGS sequence"/>
</dbReference>
<dbReference type="GeneID" id="14910874"/>
<reference evidence="2 3" key="1">
    <citation type="submission" date="2011-07" db="EMBL/GenBank/DDBJ databases">
        <authorList>
            <person name="Coyne R."/>
            <person name="Brami D."/>
            <person name="Johnson J."/>
            <person name="Hostetler J."/>
            <person name="Hannick L."/>
            <person name="Clark T."/>
            <person name="Cassidy-Hanley D."/>
            <person name="Inman J."/>
        </authorList>
    </citation>
    <scope>NUCLEOTIDE SEQUENCE [LARGE SCALE GENOMIC DNA]</scope>
    <source>
        <strain evidence="2 3">G5</strain>
    </source>
</reference>
<feature type="transmembrane region" description="Helical" evidence="1">
    <location>
        <begin position="12"/>
        <end position="33"/>
    </location>
</feature>
<dbReference type="RefSeq" id="XP_004039972.1">
    <property type="nucleotide sequence ID" value="XM_004039924.1"/>
</dbReference>
<feature type="transmembrane region" description="Helical" evidence="1">
    <location>
        <begin position="102"/>
        <end position="119"/>
    </location>
</feature>
<feature type="transmembrane region" description="Helical" evidence="1">
    <location>
        <begin position="54"/>
        <end position="74"/>
    </location>
</feature>